<organism evidence="3 4">
    <name type="scientific">Cellulomonas shaoxiangyii</name>
    <dbReference type="NCBI Taxonomy" id="2566013"/>
    <lineage>
        <taxon>Bacteria</taxon>
        <taxon>Bacillati</taxon>
        <taxon>Actinomycetota</taxon>
        <taxon>Actinomycetes</taxon>
        <taxon>Micrococcales</taxon>
        <taxon>Cellulomonadaceae</taxon>
        <taxon>Cellulomonas</taxon>
    </lineage>
</organism>
<dbReference type="AlphaFoldDB" id="A0A4P7SI29"/>
<name>A0A4P7SI29_9CELL</name>
<dbReference type="Gene3D" id="3.40.50.2000">
    <property type="entry name" value="Glycogen Phosphorylase B"/>
    <property type="match status" value="2"/>
</dbReference>
<dbReference type="PANTHER" id="PTHR30160:SF1">
    <property type="entry name" value="LIPOPOLYSACCHARIDE 1,2-N-ACETYLGLUCOSAMINETRANSFERASE-RELATED"/>
    <property type="match status" value="1"/>
</dbReference>
<dbReference type="EMBL" id="CP039291">
    <property type="protein sequence ID" value="QCB93722.1"/>
    <property type="molecule type" value="Genomic_DNA"/>
</dbReference>
<dbReference type="CDD" id="cd03789">
    <property type="entry name" value="GT9_LPS_heptosyltransferase"/>
    <property type="match status" value="1"/>
</dbReference>
<dbReference type="KEGG" id="celz:E5225_09275"/>
<dbReference type="GO" id="GO:0009244">
    <property type="term" value="P:lipopolysaccharide core region biosynthetic process"/>
    <property type="evidence" value="ECO:0007669"/>
    <property type="project" value="TreeGrafter"/>
</dbReference>
<accession>A0A4P7SI29</accession>
<dbReference type="InterPro" id="IPR051199">
    <property type="entry name" value="LPS_LOS_Heptosyltrfase"/>
</dbReference>
<dbReference type="Pfam" id="PF01075">
    <property type="entry name" value="Glyco_transf_9"/>
    <property type="match status" value="1"/>
</dbReference>
<proteinExistence type="predicted"/>
<evidence type="ECO:0000313" key="4">
    <source>
        <dbReference type="Proteomes" id="UP000296469"/>
    </source>
</evidence>
<dbReference type="InterPro" id="IPR002201">
    <property type="entry name" value="Glyco_trans_9"/>
</dbReference>
<keyword evidence="2 3" id="KW-0808">Transferase</keyword>
<reference evidence="3 4" key="1">
    <citation type="submission" date="2019-04" db="EMBL/GenBank/DDBJ databases">
        <title>Isolation and identification of Cellulomonas shaoxiangyii sp. Nov. isolated from feces of the Tibetan antelopes (Pantholops hodgsonii) in the Qinghai-Tibet plateau of China.</title>
        <authorList>
            <person name="Tian Z."/>
        </authorList>
    </citation>
    <scope>NUCLEOTIDE SEQUENCE [LARGE SCALE GENOMIC DNA]</scope>
    <source>
        <strain evidence="3 4">Z28</strain>
    </source>
</reference>
<dbReference type="GO" id="GO:0005829">
    <property type="term" value="C:cytosol"/>
    <property type="evidence" value="ECO:0007669"/>
    <property type="project" value="TreeGrafter"/>
</dbReference>
<dbReference type="RefSeq" id="WP_136225391.1">
    <property type="nucleotide sequence ID" value="NZ_CP039291.1"/>
</dbReference>
<dbReference type="GO" id="GO:0008713">
    <property type="term" value="F:ADP-heptose-lipopolysaccharide heptosyltransferase activity"/>
    <property type="evidence" value="ECO:0007669"/>
    <property type="project" value="TreeGrafter"/>
</dbReference>
<evidence type="ECO:0000256" key="2">
    <source>
        <dbReference type="ARBA" id="ARBA00022679"/>
    </source>
</evidence>
<sequence>MTRVLAVRLDSDGDVLLTGPAVRALAATAGTLDVLASPAGAGAAALLPGVADVLVFDPPWSGYAPPAVDAAAVEDLVATLRARRYDRAVVFTSFHQSPLPAALVLRLAGVAFVAGTSADYPGSLLDVRHHRPDGLHEVEAALDLAVAAGGALPHGDAGRLAVRRPLPDLADALPAGALAQVGGGYVVVHPGASVPARAPAPDHARAVAAALAGAGRTVLVTGGPRERELAAHVAAGTPRVVDVAGRTSLAGLAAVLAGAQAVVVGNTGPAHLAAAVGAPVVSLFSPVVPADRWAPWGVPSVVLGDQQAACAGSRARECPVPGHPCLSAVTPARVMAAVDALAVTAVPAAEHPVGPVADVPAAPQEVVA</sequence>
<evidence type="ECO:0000313" key="3">
    <source>
        <dbReference type="EMBL" id="QCB93722.1"/>
    </source>
</evidence>
<dbReference type="Proteomes" id="UP000296469">
    <property type="component" value="Chromosome"/>
</dbReference>
<gene>
    <name evidence="3" type="ORF">E5225_09275</name>
</gene>
<evidence type="ECO:0000256" key="1">
    <source>
        <dbReference type="ARBA" id="ARBA00022676"/>
    </source>
</evidence>
<dbReference type="PANTHER" id="PTHR30160">
    <property type="entry name" value="TETRAACYLDISACCHARIDE 4'-KINASE-RELATED"/>
    <property type="match status" value="1"/>
</dbReference>
<protein>
    <submittedName>
        <fullName evidence="3">Glycosyltransferase family 9 protein</fullName>
    </submittedName>
</protein>
<keyword evidence="1" id="KW-0328">Glycosyltransferase</keyword>
<keyword evidence="4" id="KW-1185">Reference proteome</keyword>
<dbReference type="SUPFAM" id="SSF53756">
    <property type="entry name" value="UDP-Glycosyltransferase/glycogen phosphorylase"/>
    <property type="match status" value="1"/>
</dbReference>